<name>A0AAJ1V9K1_9FLAO</name>
<dbReference type="EMBL" id="JACAGJ010000012">
    <property type="protein sequence ID" value="MDM1074212.1"/>
    <property type="molecule type" value="Genomic_DNA"/>
</dbReference>
<dbReference type="Proteomes" id="UP001170959">
    <property type="component" value="Unassembled WGS sequence"/>
</dbReference>
<evidence type="ECO:0000313" key="2">
    <source>
        <dbReference type="EMBL" id="MDM1074212.1"/>
    </source>
</evidence>
<accession>A0AAJ1V9K1</accession>
<protein>
    <submittedName>
        <fullName evidence="2">Minor capsid protein</fullName>
    </submittedName>
</protein>
<feature type="domain" description="Phage head morphogenesis" evidence="1">
    <location>
        <begin position="122"/>
        <end position="197"/>
    </location>
</feature>
<evidence type="ECO:0000313" key="3">
    <source>
        <dbReference type="Proteomes" id="UP001170959"/>
    </source>
</evidence>
<reference evidence="2" key="1">
    <citation type="submission" date="2020-06" db="EMBL/GenBank/DDBJ databases">
        <authorList>
            <person name="Dong N."/>
        </authorList>
    </citation>
    <scope>NUCLEOTIDE SEQUENCE</scope>
    <source>
        <strain evidence="2">R655-4</strain>
    </source>
</reference>
<dbReference type="NCBIfam" id="TIGR01641">
    <property type="entry name" value="phageSPP1_gp7"/>
    <property type="match status" value="1"/>
</dbReference>
<dbReference type="AlphaFoldDB" id="A0AAJ1V9K1"/>
<evidence type="ECO:0000259" key="1">
    <source>
        <dbReference type="Pfam" id="PF04233"/>
    </source>
</evidence>
<gene>
    <name evidence="2" type="ORF">HX001_17135</name>
</gene>
<dbReference type="InterPro" id="IPR006528">
    <property type="entry name" value="Phage_head_morphogenesis_dom"/>
</dbReference>
<proteinExistence type="predicted"/>
<dbReference type="Pfam" id="PF04233">
    <property type="entry name" value="Phage_Mu_F"/>
    <property type="match status" value="1"/>
</dbReference>
<organism evidence="2 3">
    <name type="scientific">Empedobacter brevis</name>
    <dbReference type="NCBI Taxonomy" id="247"/>
    <lineage>
        <taxon>Bacteria</taxon>
        <taxon>Pseudomonadati</taxon>
        <taxon>Bacteroidota</taxon>
        <taxon>Flavobacteriia</taxon>
        <taxon>Flavobacteriales</taxon>
        <taxon>Weeksellaceae</taxon>
        <taxon>Empedobacter</taxon>
    </lineage>
</organism>
<sequence>MSSDDNQPDWADLLAAQWMDTVKEVYKQKDIPKEKVSRPIVKTQAERFEQGVNSILGEVDFDSPEFYLREVLRKNMWLFSAAKNYNDCVRLNNLLLDENGKLRSWSDFLYEAKKVIGDSVRYLKTEYNTIVAGAQMSRLWYEIQRDKAIFPFVQFLVVQDDHTSEICSPLQGLIFSVDDPVLAYYFPPNHFNCRTTVKKLRYGVPSQNYNLPDIPEEFENNVAQTGEVFTSKNKYIANAPKELGSDLEYYEKDGIHISNLAEKFSKSKIERERQKQEFENRKVTAKTLKEHFNEETYIMPEILPQHWSFDFHFKGQPIAGKVTDIKVGQNYWELESYEGKYKKTKLGRMIKHGQEQSNNVVIKMNHNIPLKQISMQMRELFDKKGFQITASRIYILDHKGKLIYIFDKDKFY</sequence>
<comment type="caution">
    <text evidence="2">The sequence shown here is derived from an EMBL/GenBank/DDBJ whole genome shotgun (WGS) entry which is preliminary data.</text>
</comment>
<reference evidence="2" key="2">
    <citation type="journal article" date="2022" name="Sci. Total Environ.">
        <title>Prevalence, transmission, and molecular epidemiology of tet(X)-positive bacteria among humans, animals, and environmental niches in China: An epidemiological, and genomic-based study.</title>
        <authorList>
            <person name="Dong N."/>
            <person name="Zeng Y."/>
            <person name="Cai C."/>
            <person name="Sun C."/>
            <person name="Lu J."/>
            <person name="Liu C."/>
            <person name="Zhou H."/>
            <person name="Sun Q."/>
            <person name="Shu L."/>
            <person name="Wang H."/>
            <person name="Wang Y."/>
            <person name="Wang S."/>
            <person name="Wu C."/>
            <person name="Chan E.W."/>
            <person name="Chen G."/>
            <person name="Shen Z."/>
            <person name="Chen S."/>
            <person name="Zhang R."/>
        </authorList>
    </citation>
    <scope>NUCLEOTIDE SEQUENCE</scope>
    <source>
        <strain evidence="2">R655-4</strain>
    </source>
</reference>
<dbReference type="RefSeq" id="WP_286494450.1">
    <property type="nucleotide sequence ID" value="NZ_JACAGJ010000012.1"/>
</dbReference>